<dbReference type="InterPro" id="IPR001431">
    <property type="entry name" value="Pept_M16_Zn_BS"/>
</dbReference>
<dbReference type="Pfam" id="PF00675">
    <property type="entry name" value="Peptidase_M16"/>
    <property type="match status" value="1"/>
</dbReference>
<organism evidence="8 9">
    <name type="scientific">Thiobacillus denitrificans (strain ATCC 25259 / T1)</name>
    <dbReference type="NCBI Taxonomy" id="292415"/>
    <lineage>
        <taxon>Bacteria</taxon>
        <taxon>Pseudomonadati</taxon>
        <taxon>Pseudomonadota</taxon>
        <taxon>Betaproteobacteria</taxon>
        <taxon>Nitrosomonadales</taxon>
        <taxon>Thiobacillaceae</taxon>
        <taxon>Thiobacillus</taxon>
    </lineage>
</organism>
<evidence type="ECO:0000256" key="1">
    <source>
        <dbReference type="ARBA" id="ARBA00001947"/>
    </source>
</evidence>
<dbReference type="InterPro" id="IPR011765">
    <property type="entry name" value="Pept_M16_N"/>
</dbReference>
<dbReference type="GO" id="GO:0006508">
    <property type="term" value="P:proteolysis"/>
    <property type="evidence" value="ECO:0007669"/>
    <property type="project" value="InterPro"/>
</dbReference>
<dbReference type="AlphaFoldDB" id="Q3SLS5"/>
<dbReference type="OrthoDB" id="9811314at2"/>
<dbReference type="EMBL" id="CP000116">
    <property type="protein sequence ID" value="AAZ96330.1"/>
    <property type="molecule type" value="Genomic_DNA"/>
</dbReference>
<dbReference type="InterPro" id="IPR011249">
    <property type="entry name" value="Metalloenz_LuxS/M16"/>
</dbReference>
<feature type="chain" id="PRO_5004229108" evidence="5">
    <location>
        <begin position="19"/>
        <end position="453"/>
    </location>
</feature>
<evidence type="ECO:0000256" key="3">
    <source>
        <dbReference type="RuleBase" id="RU004447"/>
    </source>
</evidence>
<keyword evidence="9" id="KW-1185">Reference proteome</keyword>
<sequence>MHKLWAFCLALLAGSTHAAALTDVTLDNGMRVIVHEDHRAPVMVSQVWYRAGAVDEFNGTTGVAHVLEHMMFKGTPTVPPGEFSKRIAAAGGRENAFTSRDYTAYFQQMQKDRLALSMELEADRMANLVISDELFGKELQVVMEERRLRTEDQPQAVVYERLMATAYQAHPYRRPIIGWMSDLQSMTAADARDWYARWYAPNNATLVVAGDVDPDEVVALAKRHFGALPARALPERKPQGEPEQVGMKRIVVKAPAQLPYLLMAWHAPTLKDWERDTTPYALQILAGVLSGNDSARLQKSLVKTQQLAVNASAGYDMVARGPGLFMIDATPAPGKSVAALEKAIRAELLRIQTKGISDAELQRVKAQVIAADVYQRDSLFYQAMQLGEYVSTGLPPEALLRRVEKLRAVSAEDVQRAAQEWLREDRLSVAELDPQALKPQPERTAVPGVRHVN</sequence>
<dbReference type="RefSeq" id="WP_011310890.1">
    <property type="nucleotide sequence ID" value="NC_007404.1"/>
</dbReference>
<evidence type="ECO:0000313" key="9">
    <source>
        <dbReference type="Proteomes" id="UP000008291"/>
    </source>
</evidence>
<dbReference type="MEROPS" id="M16.019"/>
<evidence type="ECO:0000313" key="8">
    <source>
        <dbReference type="EMBL" id="AAZ96330.1"/>
    </source>
</evidence>
<dbReference type="Pfam" id="PF05193">
    <property type="entry name" value="Peptidase_M16_C"/>
    <property type="match status" value="1"/>
</dbReference>
<dbReference type="SUPFAM" id="SSF63411">
    <property type="entry name" value="LuxS/MPP-like metallohydrolase"/>
    <property type="match status" value="2"/>
</dbReference>
<reference evidence="8 9" key="1">
    <citation type="journal article" date="2006" name="J. Bacteriol.">
        <title>The genome sequence of the obligately chemolithoautotrophic, facultatively anaerobic bacterium Thiobacillus denitrificans.</title>
        <authorList>
            <person name="Beller H.R."/>
            <person name="Chain P.S."/>
            <person name="Letain T.E."/>
            <person name="Chakicherla A."/>
            <person name="Larimer F.W."/>
            <person name="Richardson P.M."/>
            <person name="Coleman M.A."/>
            <person name="Wood A.P."/>
            <person name="Kelly D.P."/>
        </authorList>
    </citation>
    <scope>NUCLEOTIDE SEQUENCE [LARGE SCALE GENOMIC DNA]</scope>
    <source>
        <strain evidence="8 9">ATCC 25259</strain>
    </source>
</reference>
<dbReference type="Proteomes" id="UP000008291">
    <property type="component" value="Chromosome"/>
</dbReference>
<dbReference type="InterPro" id="IPR050361">
    <property type="entry name" value="MPP/UQCRC_Complex"/>
</dbReference>
<gene>
    <name evidence="8" type="ordered locus">Tbd_0377</name>
</gene>
<evidence type="ECO:0000256" key="5">
    <source>
        <dbReference type="SAM" id="SignalP"/>
    </source>
</evidence>
<protein>
    <submittedName>
        <fullName evidence="8">Insulinase family protein</fullName>
    </submittedName>
</protein>
<dbReference type="GO" id="GO:0004222">
    <property type="term" value="F:metalloendopeptidase activity"/>
    <property type="evidence" value="ECO:0007669"/>
    <property type="project" value="InterPro"/>
</dbReference>
<dbReference type="PANTHER" id="PTHR11851">
    <property type="entry name" value="METALLOPROTEASE"/>
    <property type="match status" value="1"/>
</dbReference>
<feature type="domain" description="Peptidase M16 N-terminal" evidence="6">
    <location>
        <begin position="31"/>
        <end position="177"/>
    </location>
</feature>
<dbReference type="STRING" id="292415.Tbd_0377"/>
<dbReference type="Gene3D" id="3.30.830.10">
    <property type="entry name" value="Metalloenzyme, LuxS/M16 peptidase-like"/>
    <property type="match status" value="2"/>
</dbReference>
<feature type="signal peptide" evidence="5">
    <location>
        <begin position="1"/>
        <end position="18"/>
    </location>
</feature>
<evidence type="ECO:0000256" key="4">
    <source>
        <dbReference type="SAM" id="MobiDB-lite"/>
    </source>
</evidence>
<dbReference type="KEGG" id="tbd:Tbd_0377"/>
<proteinExistence type="inferred from homology"/>
<evidence type="ECO:0000259" key="6">
    <source>
        <dbReference type="Pfam" id="PF00675"/>
    </source>
</evidence>
<dbReference type="PANTHER" id="PTHR11851:SF49">
    <property type="entry name" value="MITOCHONDRIAL-PROCESSING PEPTIDASE SUBUNIT ALPHA"/>
    <property type="match status" value="1"/>
</dbReference>
<name>Q3SLS5_THIDA</name>
<dbReference type="HOGENOM" id="CLU_009902_1_0_4"/>
<comment type="cofactor">
    <cofactor evidence="1">
        <name>Zn(2+)</name>
        <dbReference type="ChEBI" id="CHEBI:29105"/>
    </cofactor>
</comment>
<accession>Q3SLS5</accession>
<dbReference type="GO" id="GO:0046872">
    <property type="term" value="F:metal ion binding"/>
    <property type="evidence" value="ECO:0007669"/>
    <property type="project" value="InterPro"/>
</dbReference>
<feature type="domain" description="Peptidase M16 C-terminal" evidence="7">
    <location>
        <begin position="185"/>
        <end position="367"/>
    </location>
</feature>
<dbReference type="eggNOG" id="COG0612">
    <property type="taxonomic scope" value="Bacteria"/>
</dbReference>
<evidence type="ECO:0000256" key="2">
    <source>
        <dbReference type="ARBA" id="ARBA00007261"/>
    </source>
</evidence>
<dbReference type="InterPro" id="IPR007863">
    <property type="entry name" value="Peptidase_M16_C"/>
</dbReference>
<keyword evidence="5" id="KW-0732">Signal</keyword>
<feature type="region of interest" description="Disordered" evidence="4">
    <location>
        <begin position="433"/>
        <end position="453"/>
    </location>
</feature>
<dbReference type="PROSITE" id="PS00143">
    <property type="entry name" value="INSULINASE"/>
    <property type="match status" value="1"/>
</dbReference>
<comment type="similarity">
    <text evidence="2 3">Belongs to the peptidase M16 family.</text>
</comment>
<evidence type="ECO:0000259" key="7">
    <source>
        <dbReference type="Pfam" id="PF05193"/>
    </source>
</evidence>